<organism evidence="2 3">
    <name type="scientific">Actinomadura alba</name>
    <dbReference type="NCBI Taxonomy" id="406431"/>
    <lineage>
        <taxon>Bacteria</taxon>
        <taxon>Bacillati</taxon>
        <taxon>Actinomycetota</taxon>
        <taxon>Actinomycetes</taxon>
        <taxon>Streptosporangiales</taxon>
        <taxon>Thermomonosporaceae</taxon>
        <taxon>Actinomadura</taxon>
    </lineage>
</organism>
<feature type="compositionally biased region" description="Basic and acidic residues" evidence="1">
    <location>
        <begin position="1"/>
        <end position="57"/>
    </location>
</feature>
<dbReference type="Proteomes" id="UP000805614">
    <property type="component" value="Unassembled WGS sequence"/>
</dbReference>
<protein>
    <submittedName>
        <fullName evidence="2">Antitoxin</fullName>
    </submittedName>
</protein>
<dbReference type="Pfam" id="PF14013">
    <property type="entry name" value="MT0933_antitox"/>
    <property type="match status" value="1"/>
</dbReference>
<dbReference type="EMBL" id="JABVEC010000001">
    <property type="protein sequence ID" value="MBC6464036.1"/>
    <property type="molecule type" value="Genomic_DNA"/>
</dbReference>
<evidence type="ECO:0000313" key="2">
    <source>
        <dbReference type="EMBL" id="MBC6464036.1"/>
    </source>
</evidence>
<feature type="region of interest" description="Disordered" evidence="1">
    <location>
        <begin position="1"/>
        <end position="64"/>
    </location>
</feature>
<dbReference type="InterPro" id="IPR028037">
    <property type="entry name" value="Antitoxin_Rv0909/MT0933"/>
</dbReference>
<reference evidence="2 3" key="1">
    <citation type="submission" date="2020-06" db="EMBL/GenBank/DDBJ databases">
        <title>Actinomadura xiongansis sp. nov., isolated from soil of Baiyangdian.</title>
        <authorList>
            <person name="Zhang X."/>
        </authorList>
    </citation>
    <scope>NUCLEOTIDE SEQUENCE [LARGE SCALE GENOMIC DNA]</scope>
    <source>
        <strain evidence="2 3">HBUM206468</strain>
    </source>
</reference>
<evidence type="ECO:0000313" key="3">
    <source>
        <dbReference type="Proteomes" id="UP000805614"/>
    </source>
</evidence>
<dbReference type="RefSeq" id="WP_187240957.1">
    <property type="nucleotide sequence ID" value="NZ_BAAAOK010000011.1"/>
</dbReference>
<name>A0ABR7LGY3_9ACTN</name>
<evidence type="ECO:0000256" key="1">
    <source>
        <dbReference type="SAM" id="MobiDB-lite"/>
    </source>
</evidence>
<comment type="caution">
    <text evidence="2">The sequence shown here is derived from an EMBL/GenBank/DDBJ whole genome shotgun (WGS) entry which is preliminary data.</text>
</comment>
<accession>A0ABR7LGY3</accession>
<sequence>MSIVDRVKKALGQHSDKVHRGVDELGGKLDEKTGGKYSDKIDKAERKIKNMTDDRGDQPGGRSA</sequence>
<proteinExistence type="predicted"/>
<keyword evidence="3" id="KW-1185">Reference proteome</keyword>
<gene>
    <name evidence="2" type="ORF">HKK74_00770</name>
</gene>